<dbReference type="STRING" id="1774968.AUC68_03160"/>
<dbReference type="PANTHER" id="PTHR43357">
    <property type="entry name" value="INNER MEMBRANE ABC TRANSPORTER PERMEASE PROTEIN YDCV"/>
    <property type="match status" value="1"/>
</dbReference>
<dbReference type="InterPro" id="IPR000515">
    <property type="entry name" value="MetI-like"/>
</dbReference>
<comment type="subcellular location">
    <subcellularLocation>
        <location evidence="1">Cell inner membrane</location>
        <topology evidence="1">Multi-pass membrane protein</topology>
    </subcellularLocation>
</comment>
<evidence type="ECO:0000256" key="4">
    <source>
        <dbReference type="ARBA" id="ARBA00022519"/>
    </source>
</evidence>
<dbReference type="GO" id="GO:0055085">
    <property type="term" value="P:transmembrane transport"/>
    <property type="evidence" value="ECO:0007669"/>
    <property type="project" value="InterPro"/>
</dbReference>
<keyword evidence="3" id="KW-1003">Cell membrane</keyword>
<proteinExistence type="predicted"/>
<dbReference type="EMBL" id="LPWG01000010">
    <property type="protein sequence ID" value="ODS00125.1"/>
    <property type="molecule type" value="Genomic_DNA"/>
</dbReference>
<evidence type="ECO:0000256" key="7">
    <source>
        <dbReference type="ARBA" id="ARBA00023136"/>
    </source>
</evidence>
<evidence type="ECO:0000256" key="5">
    <source>
        <dbReference type="ARBA" id="ARBA00022692"/>
    </source>
</evidence>
<dbReference type="SUPFAM" id="SSF161098">
    <property type="entry name" value="MetI-like"/>
    <property type="match status" value="1"/>
</dbReference>
<dbReference type="AlphaFoldDB" id="A0A1E3W2U1"/>
<dbReference type="InterPro" id="IPR035906">
    <property type="entry name" value="MetI-like_sf"/>
</dbReference>
<feature type="transmembrane region" description="Helical" evidence="9">
    <location>
        <begin position="59"/>
        <end position="84"/>
    </location>
</feature>
<evidence type="ECO:0000259" key="10">
    <source>
        <dbReference type="PROSITE" id="PS50928"/>
    </source>
</evidence>
<evidence type="ECO:0000256" key="6">
    <source>
        <dbReference type="ARBA" id="ARBA00022989"/>
    </source>
</evidence>
<evidence type="ECO:0000256" key="1">
    <source>
        <dbReference type="ARBA" id="ARBA00004429"/>
    </source>
</evidence>
<dbReference type="Gene3D" id="1.10.3720.10">
    <property type="entry name" value="MetI-like"/>
    <property type="match status" value="1"/>
</dbReference>
<reference evidence="11 12" key="1">
    <citation type="journal article" date="2016" name="Environ. Microbiol.">
        <title>New Methyloceanibacter diversity from North Sea sediments includes methanotroph containing solely the soluble methane monooxygenase.</title>
        <authorList>
            <person name="Vekeman B."/>
            <person name="Kerckhof F.M."/>
            <person name="Cremers G."/>
            <person name="de Vos P."/>
            <person name="Vandamme P."/>
            <person name="Boon N."/>
            <person name="Op den Camp H.J."/>
            <person name="Heylen K."/>
        </authorList>
    </citation>
    <scope>NUCLEOTIDE SEQUENCE [LARGE SCALE GENOMIC DNA]</scope>
    <source>
        <strain evidence="11 12">R-67174</strain>
    </source>
</reference>
<evidence type="ECO:0000256" key="9">
    <source>
        <dbReference type="SAM" id="Phobius"/>
    </source>
</evidence>
<keyword evidence="4" id="KW-0997">Cell inner membrane</keyword>
<keyword evidence="5 9" id="KW-0812">Transmembrane</keyword>
<evidence type="ECO:0000313" key="12">
    <source>
        <dbReference type="Proteomes" id="UP000094501"/>
    </source>
</evidence>
<dbReference type="Proteomes" id="UP000094501">
    <property type="component" value="Unassembled WGS sequence"/>
</dbReference>
<keyword evidence="6 9" id="KW-1133">Transmembrane helix</keyword>
<comment type="caution">
    <text evidence="11">The sequence shown here is derived from an EMBL/GenBank/DDBJ whole genome shotgun (WGS) entry which is preliminary data.</text>
</comment>
<evidence type="ECO:0000256" key="3">
    <source>
        <dbReference type="ARBA" id="ARBA00022475"/>
    </source>
</evidence>
<organism evidence="11 12">
    <name type="scientific">Methyloceanibacter methanicus</name>
    <dbReference type="NCBI Taxonomy" id="1774968"/>
    <lineage>
        <taxon>Bacteria</taxon>
        <taxon>Pseudomonadati</taxon>
        <taxon>Pseudomonadota</taxon>
        <taxon>Alphaproteobacteria</taxon>
        <taxon>Hyphomicrobiales</taxon>
        <taxon>Hyphomicrobiaceae</taxon>
        <taxon>Methyloceanibacter</taxon>
    </lineage>
</organism>
<accession>A0A1E3W2U1</accession>
<evidence type="ECO:0000313" key="11">
    <source>
        <dbReference type="EMBL" id="ODS00125.1"/>
    </source>
</evidence>
<evidence type="ECO:0000256" key="2">
    <source>
        <dbReference type="ARBA" id="ARBA00022448"/>
    </source>
</evidence>
<evidence type="ECO:0000256" key="8">
    <source>
        <dbReference type="SAM" id="MobiDB-lite"/>
    </source>
</evidence>
<sequence>MLWRVHLPLLRPTLGAAALIVFVDSMKELPATLLLRPFNFDTLATQVFTLASLYRYEEAGLSALTIVLVSLTPVLLLHGVIAHSRPGFSGSRRRPADTQKELALPIS</sequence>
<feature type="domain" description="ABC transmembrane type-1" evidence="10">
    <location>
        <begin position="1"/>
        <end position="77"/>
    </location>
</feature>
<keyword evidence="7 9" id="KW-0472">Membrane</keyword>
<name>A0A1E3W2U1_9HYPH</name>
<dbReference type="PROSITE" id="PS50928">
    <property type="entry name" value="ABC_TM1"/>
    <property type="match status" value="1"/>
</dbReference>
<keyword evidence="2" id="KW-0813">Transport</keyword>
<protein>
    <recommendedName>
        <fullName evidence="10">ABC transmembrane type-1 domain-containing protein</fullName>
    </recommendedName>
</protein>
<feature type="region of interest" description="Disordered" evidence="8">
    <location>
        <begin position="85"/>
        <end position="107"/>
    </location>
</feature>
<gene>
    <name evidence="11" type="ORF">AUC68_03160</name>
</gene>
<dbReference type="GO" id="GO:0005886">
    <property type="term" value="C:plasma membrane"/>
    <property type="evidence" value="ECO:0007669"/>
    <property type="project" value="UniProtKB-SubCell"/>
</dbReference>
<dbReference type="PANTHER" id="PTHR43357:SF3">
    <property type="entry name" value="FE(3+)-TRANSPORT SYSTEM PERMEASE PROTEIN FBPB 2"/>
    <property type="match status" value="1"/>
</dbReference>
<keyword evidence="12" id="KW-1185">Reference proteome</keyword>